<dbReference type="EMBL" id="UHFM01000006">
    <property type="protein sequence ID" value="SUN60102.1"/>
    <property type="molecule type" value="Genomic_DNA"/>
</dbReference>
<evidence type="ECO:0000313" key="1">
    <source>
        <dbReference type="EMBL" id="SUN60102.1"/>
    </source>
</evidence>
<dbReference type="Gene3D" id="3.30.1330.70">
    <property type="entry name" value="Holliday junction resolvase RusA"/>
    <property type="match status" value="1"/>
</dbReference>
<dbReference type="Pfam" id="PF05866">
    <property type="entry name" value="RusA"/>
    <property type="match status" value="1"/>
</dbReference>
<dbReference type="SUPFAM" id="SSF103084">
    <property type="entry name" value="Holliday junction resolvase RusA"/>
    <property type="match status" value="1"/>
</dbReference>
<dbReference type="InterPro" id="IPR008822">
    <property type="entry name" value="Endonuclease_RusA-like"/>
</dbReference>
<dbReference type="GO" id="GO:0000287">
    <property type="term" value="F:magnesium ion binding"/>
    <property type="evidence" value="ECO:0007669"/>
    <property type="project" value="InterPro"/>
</dbReference>
<reference evidence="1 2" key="1">
    <citation type="submission" date="2018-06" db="EMBL/GenBank/DDBJ databases">
        <authorList>
            <consortium name="Pathogen Informatics"/>
            <person name="Doyle S."/>
        </authorList>
    </citation>
    <scope>NUCLEOTIDE SEQUENCE [LARGE SCALE GENOMIC DNA]</scope>
    <source>
        <strain evidence="1 2">NCTC13767</strain>
    </source>
</reference>
<organism evidence="1 2">
    <name type="scientific">Streptococcus gallolyticus</name>
    <dbReference type="NCBI Taxonomy" id="315405"/>
    <lineage>
        <taxon>Bacteria</taxon>
        <taxon>Bacillati</taxon>
        <taxon>Bacillota</taxon>
        <taxon>Bacilli</taxon>
        <taxon>Lactobacillales</taxon>
        <taxon>Streptococcaceae</taxon>
        <taxon>Streptococcus</taxon>
    </lineage>
</organism>
<dbReference type="InterPro" id="IPR036614">
    <property type="entry name" value="RusA-like_sf"/>
</dbReference>
<name>A0A380K7N6_9STRE</name>
<dbReference type="Proteomes" id="UP000254510">
    <property type="component" value="Unassembled WGS sequence"/>
</dbReference>
<sequence length="148" mass="17516">MFLIPFEPKPQSRPRATIRGRHASVYEDPKMMKWRKQVTDYIKENYDGRYFDGAIRVEVTFYMKAPQNVSKKPSMRAKEKAKQLYSKYISGRLEHVKKPDLDNLIKSLFDSISKSEIVWSDDNIVCDLRARKLYSPNPRIEIEIEEIE</sequence>
<dbReference type="GO" id="GO:0006310">
    <property type="term" value="P:DNA recombination"/>
    <property type="evidence" value="ECO:0007669"/>
    <property type="project" value="InterPro"/>
</dbReference>
<dbReference type="AlphaFoldDB" id="A0A380K7N6"/>
<gene>
    <name evidence="1" type="ORF">NCTC13767_01746</name>
</gene>
<protein>
    <submittedName>
        <fullName evidence="1">Crossover junction endodeoxyribonuclease RusA</fullName>
    </submittedName>
</protein>
<proteinExistence type="predicted"/>
<evidence type="ECO:0000313" key="2">
    <source>
        <dbReference type="Proteomes" id="UP000254510"/>
    </source>
</evidence>
<dbReference type="GO" id="GO:0006281">
    <property type="term" value="P:DNA repair"/>
    <property type="evidence" value="ECO:0007669"/>
    <property type="project" value="InterPro"/>
</dbReference>
<accession>A0A380K7N6</accession>